<evidence type="ECO:0000259" key="1">
    <source>
        <dbReference type="PROSITE" id="PS51725"/>
    </source>
</evidence>
<organism evidence="2 3">
    <name type="scientific">Oceanobacillus piezotolerans</name>
    <dbReference type="NCBI Taxonomy" id="2448030"/>
    <lineage>
        <taxon>Bacteria</taxon>
        <taxon>Bacillati</taxon>
        <taxon>Bacillota</taxon>
        <taxon>Bacilli</taxon>
        <taxon>Bacillales</taxon>
        <taxon>Bacillaceae</taxon>
        <taxon>Oceanobacillus</taxon>
    </lineage>
</organism>
<reference evidence="2 3" key="1">
    <citation type="submission" date="2018-10" db="EMBL/GenBank/DDBJ databases">
        <title>Oceanobacillus sp. YLB-02 draft genome.</title>
        <authorList>
            <person name="Yu L."/>
        </authorList>
    </citation>
    <scope>NUCLEOTIDE SEQUENCE [LARGE SCALE GENOMIC DNA]</scope>
    <source>
        <strain evidence="2 3">YLB-02</strain>
    </source>
</reference>
<dbReference type="PANTHER" id="PTHR34474:SF2">
    <property type="entry name" value="SIGNAL TRANSDUCTION PROTEIN TRAP"/>
    <property type="match status" value="1"/>
</dbReference>
<dbReference type="RefSeq" id="WP_121524465.1">
    <property type="nucleotide sequence ID" value="NZ_RCHR01000006.1"/>
</dbReference>
<dbReference type="Gene3D" id="3.30.70.100">
    <property type="match status" value="1"/>
</dbReference>
<name>A0A498D851_9BACI</name>
<proteinExistence type="predicted"/>
<accession>A0A498D851</accession>
<dbReference type="GO" id="GO:0004497">
    <property type="term" value="F:monooxygenase activity"/>
    <property type="evidence" value="ECO:0007669"/>
    <property type="project" value="UniProtKB-KW"/>
</dbReference>
<gene>
    <name evidence="2" type="ORF">D8M04_16235</name>
</gene>
<dbReference type="InterPro" id="IPR050404">
    <property type="entry name" value="Heme-degrading_MO"/>
</dbReference>
<dbReference type="Proteomes" id="UP000270219">
    <property type="component" value="Unassembled WGS sequence"/>
</dbReference>
<dbReference type="Pfam" id="PF03992">
    <property type="entry name" value="ABM"/>
    <property type="match status" value="1"/>
</dbReference>
<feature type="domain" description="ABM" evidence="1">
    <location>
        <begin position="2"/>
        <end position="90"/>
    </location>
</feature>
<keyword evidence="3" id="KW-1185">Reference proteome</keyword>
<protein>
    <submittedName>
        <fullName evidence="2">Antibiotic biosynthesis monooxygenase</fullName>
    </submittedName>
</protein>
<dbReference type="SUPFAM" id="SSF54909">
    <property type="entry name" value="Dimeric alpha+beta barrel"/>
    <property type="match status" value="1"/>
</dbReference>
<dbReference type="PROSITE" id="PS51725">
    <property type="entry name" value="ABM"/>
    <property type="match status" value="1"/>
</dbReference>
<dbReference type="OrthoDB" id="2617048at2"/>
<dbReference type="EMBL" id="RCHR01000006">
    <property type="protein sequence ID" value="RLL42127.1"/>
    <property type="molecule type" value="Genomic_DNA"/>
</dbReference>
<dbReference type="PANTHER" id="PTHR34474">
    <property type="entry name" value="SIGNAL TRANSDUCTION PROTEIN TRAP"/>
    <property type="match status" value="1"/>
</dbReference>
<dbReference type="InterPro" id="IPR011008">
    <property type="entry name" value="Dimeric_a/b-barrel"/>
</dbReference>
<evidence type="ECO:0000313" key="3">
    <source>
        <dbReference type="Proteomes" id="UP000270219"/>
    </source>
</evidence>
<dbReference type="AlphaFoldDB" id="A0A498D851"/>
<sequence>MYIVNSVVTVPEEKAEEVINIYRNRSRLVDNAVGFLSFQLLQNQKKPSELTVHLEWDSRENYLKWARSDEYKKIHELEKKYPDQELASIIPRVTQYKVVAK</sequence>
<dbReference type="InterPro" id="IPR007138">
    <property type="entry name" value="ABM_dom"/>
</dbReference>
<evidence type="ECO:0000313" key="2">
    <source>
        <dbReference type="EMBL" id="RLL42127.1"/>
    </source>
</evidence>
<comment type="caution">
    <text evidence="2">The sequence shown here is derived from an EMBL/GenBank/DDBJ whole genome shotgun (WGS) entry which is preliminary data.</text>
</comment>
<keyword evidence="2" id="KW-0560">Oxidoreductase</keyword>
<keyword evidence="2" id="KW-0503">Monooxygenase</keyword>